<keyword evidence="5 7" id="KW-1133">Transmembrane helix</keyword>
<dbReference type="Gene3D" id="1.20.1250.20">
    <property type="entry name" value="MFS general substrate transporter like domains"/>
    <property type="match status" value="1"/>
</dbReference>
<evidence type="ECO:0000256" key="2">
    <source>
        <dbReference type="ARBA" id="ARBA00022448"/>
    </source>
</evidence>
<feature type="domain" description="Major facilitator superfamily (MFS) profile" evidence="8">
    <location>
        <begin position="22"/>
        <end position="470"/>
    </location>
</feature>
<feature type="transmembrane region" description="Helical" evidence="7">
    <location>
        <begin position="446"/>
        <end position="465"/>
    </location>
</feature>
<organism evidence="9 10">
    <name type="scientific">Limosilactobacillus alvi</name>
    <dbReference type="NCBI Taxonomy" id="990412"/>
    <lineage>
        <taxon>Bacteria</taxon>
        <taxon>Bacillati</taxon>
        <taxon>Bacillota</taxon>
        <taxon>Bacilli</taxon>
        <taxon>Lactobacillales</taxon>
        <taxon>Lactobacillaceae</taxon>
        <taxon>Limosilactobacillus</taxon>
    </lineage>
</organism>
<evidence type="ECO:0000259" key="8">
    <source>
        <dbReference type="PROSITE" id="PS50850"/>
    </source>
</evidence>
<evidence type="ECO:0000256" key="3">
    <source>
        <dbReference type="ARBA" id="ARBA00022475"/>
    </source>
</evidence>
<accession>A0ABS2EQL3</accession>
<feature type="transmembrane region" description="Helical" evidence="7">
    <location>
        <begin position="341"/>
        <end position="359"/>
    </location>
</feature>
<comment type="subcellular location">
    <subcellularLocation>
        <location evidence="1">Cell membrane</location>
        <topology evidence="1">Multi-pass membrane protein</topology>
    </subcellularLocation>
</comment>
<evidence type="ECO:0000256" key="7">
    <source>
        <dbReference type="SAM" id="Phobius"/>
    </source>
</evidence>
<dbReference type="InterPro" id="IPR004638">
    <property type="entry name" value="EmrB-like"/>
</dbReference>
<feature type="transmembrane region" description="Helical" evidence="7">
    <location>
        <begin position="21"/>
        <end position="44"/>
    </location>
</feature>
<feature type="transmembrane region" description="Helical" evidence="7">
    <location>
        <begin position="150"/>
        <end position="170"/>
    </location>
</feature>
<protein>
    <submittedName>
        <fullName evidence="9">Multidrug efflux MFS transporter</fullName>
    </submittedName>
</protein>
<gene>
    <name evidence="9" type="ORF">H5993_06330</name>
</gene>
<dbReference type="InterPro" id="IPR020846">
    <property type="entry name" value="MFS_dom"/>
</dbReference>
<feature type="transmembrane region" description="Helical" evidence="7">
    <location>
        <begin position="235"/>
        <end position="255"/>
    </location>
</feature>
<evidence type="ECO:0000313" key="10">
    <source>
        <dbReference type="Proteomes" id="UP000776629"/>
    </source>
</evidence>
<keyword evidence="2" id="KW-0813">Transport</keyword>
<dbReference type="PROSITE" id="PS50850">
    <property type="entry name" value="MFS"/>
    <property type="match status" value="1"/>
</dbReference>
<evidence type="ECO:0000256" key="4">
    <source>
        <dbReference type="ARBA" id="ARBA00022692"/>
    </source>
</evidence>
<evidence type="ECO:0000313" key="9">
    <source>
        <dbReference type="EMBL" id="MBM6754372.1"/>
    </source>
</evidence>
<sequence>MDNTQTQPVSHRIQRVNHPKLAMVSMLLGAFVGMFSETSLNIALPKLSLAFGLSPATLQWLVTGYMLVIGIIMPLSSIITKWFSTRKIVIFALLIFILGSAISALAPSFGILLTGRMIQGIGTGLILPLMFAVAMQIFPPEKLGAVNGVMALVIMFAPAIGPTLTGMILGMTSWRWIFWLFIPFLILALLFAIFELENIGRLTRPKIDLLSILASIIGFSGVVAGASLASRYGWGSWQVIVSLLVGIVVLGLYVYRQLKLENPILNLRVLKNKDFTVGTLVVMLDFGIILSAMYLMPQYIQNGVGIAVALTGIIMLPGGVVNAITSAVAGRMYDNIGAKKPAMIGLVIALIGALMLAMASDHATVAYIITAHIVLMIGAPLAMSPSQTSALNALSGREAGDGSTILNTIQQVTGALSTALATSCLEFGRHAATGSEAARFTAGAHVGFYFTIALIIVAFIVATQLKGRPVSHSIKIDEK</sequence>
<reference evidence="9 10" key="1">
    <citation type="journal article" date="2021" name="Sci. Rep.">
        <title>The distribution of antibiotic resistance genes in chicken gut microbiota commensals.</title>
        <authorList>
            <person name="Juricova H."/>
            <person name="Matiasovicova J."/>
            <person name="Kubasova T."/>
            <person name="Cejkova D."/>
            <person name="Rychlik I."/>
        </authorList>
    </citation>
    <scope>NUCLEOTIDE SEQUENCE [LARGE SCALE GENOMIC DNA]</scope>
    <source>
        <strain evidence="9 10">An810</strain>
    </source>
</reference>
<dbReference type="PANTHER" id="PTHR42718:SF43">
    <property type="entry name" value="LINCOMYCIN RESISTANCE PROTEIN LMRB"/>
    <property type="match status" value="1"/>
</dbReference>
<dbReference type="NCBIfam" id="TIGR00711">
    <property type="entry name" value="efflux_EmrB"/>
    <property type="match status" value="1"/>
</dbReference>
<name>A0ABS2EQL3_9LACO</name>
<dbReference type="InterPro" id="IPR011701">
    <property type="entry name" value="MFS"/>
</dbReference>
<dbReference type="CDD" id="cd17503">
    <property type="entry name" value="MFS_LmrB_MDR_like"/>
    <property type="match status" value="1"/>
</dbReference>
<keyword evidence="3" id="KW-1003">Cell membrane</keyword>
<feature type="transmembrane region" description="Helical" evidence="7">
    <location>
        <begin position="117"/>
        <end position="138"/>
    </location>
</feature>
<evidence type="ECO:0000256" key="6">
    <source>
        <dbReference type="ARBA" id="ARBA00023136"/>
    </source>
</evidence>
<dbReference type="PANTHER" id="PTHR42718">
    <property type="entry name" value="MAJOR FACILITATOR SUPERFAMILY MULTIDRUG TRANSPORTER MFSC"/>
    <property type="match status" value="1"/>
</dbReference>
<proteinExistence type="predicted"/>
<feature type="transmembrane region" description="Helical" evidence="7">
    <location>
        <begin position="176"/>
        <end position="196"/>
    </location>
</feature>
<feature type="transmembrane region" description="Helical" evidence="7">
    <location>
        <begin position="208"/>
        <end position="229"/>
    </location>
</feature>
<feature type="transmembrane region" description="Helical" evidence="7">
    <location>
        <begin position="275"/>
        <end position="294"/>
    </location>
</feature>
<dbReference type="Gene3D" id="1.20.1720.10">
    <property type="entry name" value="Multidrug resistance protein D"/>
    <property type="match status" value="1"/>
</dbReference>
<dbReference type="Pfam" id="PF07690">
    <property type="entry name" value="MFS_1"/>
    <property type="match status" value="1"/>
</dbReference>
<keyword evidence="4 7" id="KW-0812">Transmembrane</keyword>
<evidence type="ECO:0000256" key="1">
    <source>
        <dbReference type="ARBA" id="ARBA00004651"/>
    </source>
</evidence>
<feature type="transmembrane region" description="Helical" evidence="7">
    <location>
        <begin position="306"/>
        <end position="329"/>
    </location>
</feature>
<feature type="transmembrane region" description="Helical" evidence="7">
    <location>
        <begin position="365"/>
        <end position="383"/>
    </location>
</feature>
<dbReference type="EMBL" id="JACJJQ010000027">
    <property type="protein sequence ID" value="MBM6754372.1"/>
    <property type="molecule type" value="Genomic_DNA"/>
</dbReference>
<dbReference type="SUPFAM" id="SSF103473">
    <property type="entry name" value="MFS general substrate transporter"/>
    <property type="match status" value="1"/>
</dbReference>
<evidence type="ECO:0000256" key="5">
    <source>
        <dbReference type="ARBA" id="ARBA00022989"/>
    </source>
</evidence>
<comment type="caution">
    <text evidence="9">The sequence shown here is derived from an EMBL/GenBank/DDBJ whole genome shotgun (WGS) entry which is preliminary data.</text>
</comment>
<feature type="transmembrane region" description="Helical" evidence="7">
    <location>
        <begin position="88"/>
        <end position="111"/>
    </location>
</feature>
<feature type="transmembrane region" description="Helical" evidence="7">
    <location>
        <begin position="56"/>
        <end position="76"/>
    </location>
</feature>
<dbReference type="Proteomes" id="UP000776629">
    <property type="component" value="Unassembled WGS sequence"/>
</dbReference>
<dbReference type="PRINTS" id="PR01036">
    <property type="entry name" value="TCRTETB"/>
</dbReference>
<keyword evidence="6 7" id="KW-0472">Membrane</keyword>
<keyword evidence="10" id="KW-1185">Reference proteome</keyword>
<dbReference type="InterPro" id="IPR036259">
    <property type="entry name" value="MFS_trans_sf"/>
</dbReference>